<keyword evidence="1" id="KW-0677">Repeat</keyword>
<dbReference type="InterPro" id="IPR002017">
    <property type="entry name" value="Spectrin_repeat"/>
</dbReference>
<protein>
    <submittedName>
        <fullName evidence="5">PH domain-containing protein</fullName>
    </submittedName>
</protein>
<feature type="coiled-coil region" evidence="2">
    <location>
        <begin position="1719"/>
        <end position="1753"/>
    </location>
</feature>
<feature type="coiled-coil region" evidence="2">
    <location>
        <begin position="1576"/>
        <end position="1603"/>
    </location>
</feature>
<dbReference type="WBParaSite" id="HNAJ_0000191801-mRNA-1">
    <property type="protein sequence ID" value="HNAJ_0000191801-mRNA-1"/>
    <property type="gene ID" value="HNAJ_0000191801"/>
</dbReference>
<evidence type="ECO:0000313" key="5">
    <source>
        <dbReference type="WBParaSite" id="HNAJ_0000191801-mRNA-1"/>
    </source>
</evidence>
<dbReference type="Gene3D" id="1.20.58.60">
    <property type="match status" value="10"/>
</dbReference>
<evidence type="ECO:0000256" key="2">
    <source>
        <dbReference type="SAM" id="Coils"/>
    </source>
</evidence>
<keyword evidence="2" id="KW-0175">Coiled coil</keyword>
<dbReference type="OrthoDB" id="5983572at2759"/>
<keyword evidence="4" id="KW-1185">Reference proteome</keyword>
<dbReference type="InterPro" id="IPR018159">
    <property type="entry name" value="Spectrin/alpha-actinin"/>
</dbReference>
<sequence length="1909" mass="216796">MEVIRNRSAHLTALSSVLPKSLSILGAQVKKHEILETELVSIQQQVDDTAREGQELLLFLQGFKNRSDGNSKSEAIISSRLKQLLSAWKELNAKMIERRKFLNQCSKYLKFCETIRDVFFWCTEMENEITSIEPIARTTAEAFAMLDQKQLNGHANQAQKALESIDCSQGELMQAHYFRMSDELQQHWKPISMQLIAEAESMIEENHYASSDLKNKVDQMVMTLRGIEDGLKNYNRWILQILDLLLLKREMSKFIGQTTVQQARIEAIQLECSTSVTNSKYASCDKLESSLDVKSMIKRTESITKMMQSNDDKIASLTSSANLMIQKKHYASKQIHDVVNRMQIARSNVMQACLNQLESLNRRLEQVAWEEDAKEVESWLTEREVELNNNLKVSPSLNNRKPSHENGSIDEREDAVAMQIQILQRQDRFQTTVSANKAHIENLLTRGTKLAEKEEKIAGRSGSVVGKRIATRCQDISTRWKNLKAALSSASNSVDAFRDLIHYQNEADALERWLREKDIIVSKGDFGLDYDHCIALKEKINEPAAGKIVNDATIREFNSLSDRIIHGLRRPSLSNYASVGVLHKQTTDYVTNRTSDIVSRWKRVQQNLSKYAEQLEQAAKIHGVISKVDGLLIQVSNRKSNALVRDDLKKSLTVNELEGLLRILQSQERDIGAIEKETNSVKIDSNGIINSLSSDASNSQTSTIIKNINIKLDLLEATTKETKALQKQRRECLESKLDAQRILEGCQQIQDWSNNIIQELQPQIVSTAMVGLVGKLVALKKGKSNASDIPEDEKRRAFITRMRRRLTDCQSELPLRQQQLSRLQSQAQEIKSETTVERSAIPDKLNQAKASLNKVADVLAKLEIQVNIEEKRQAFAAIGKQENHWLDSVQIQAQQAVRSAFRGLATDSDNSADEDIGQPTIVASTNGTQEYSAPSEISPQACLALLDSLASSLEDRNTMSNQFEELQKYHTSSKEAKEIYTSDKLKEDQTMLDKTHKKTAEIQKMVAQMRGQIEARAELDNWFISTNETLQWIMDNQVLASNTYDWRVTMKRYGERVPNSENDQLAGPKGSGGMARKMAANRRFLVDIDVGLEMVQHLIEKGEELARSNPKKADKVRQTIQELQLASNKLRSTCADRSTRLDQANELVKFGQLMDEAVEAVKQTEVQFMSDNYNMDANELKRLLEKHEVLAKDIQETQKARANSLLKTATEAERNGHFGGPKMVAEARELSNTVNVSLPQLLQARLDAIQLMITWRRLEEEISVENAWLKEQINSPLLDIHSTTNLNYESATRHLKALSELASRLATQSPKFEEIVDGVRNLTGNGSLKARSILDDLGTLQEASRSANQLMGQKSELESRIGICSQHLIAKHMYLQNIHDIEEAQEWIKQHFQPVSKLAPLTDSKGTKAAFQNIGRLRGDVNAFLRNTIGPLSARLQQQSLTTQGGKFIGDGPHSEGRTRDLVGDDLLKLAEKYSGTGEYQGDKDTQANLTRYMAELMRNYDVLASYYEIIELRLKLRISINSYNTQADEFNKFLASLEADINTKDYGVDLEECETILAKFSERLESTSTSGSSQLTNLTKRAQILNEAVDDLANKIDVEEQRLKNTEMPESRGWLQISPELRSLQGAVQLDLKTVQDRQTELTQKWATTRTGMKRRKENLQSAMQVHAYMSDVDDLLEWISEKSPEIRDNQMGTAMLGRVASLKAKRPELNIQDSNSLEKALNNQEKLRREVNAIQKQVDKQEQECKRLKQECPDRVQEIETQWKRLQTGWCALQSAVGAERQRLTEAQRVTQWQNRCNLLCGWADERCFAMLAIREIPTDLVEAHNLVDLHKQTRTQISKRSSEKEEIIGSGRDLSNLIPSSKIVIQKFIDKLETAWSQMLRVWSSRHSLYEKNLDLRVRFIKLQFL</sequence>
<reference evidence="5" key="1">
    <citation type="submission" date="2017-02" db="UniProtKB">
        <authorList>
            <consortium name="WormBaseParasite"/>
        </authorList>
    </citation>
    <scope>IDENTIFICATION</scope>
</reference>
<dbReference type="SMART" id="SM00150">
    <property type="entry name" value="SPEC"/>
    <property type="match status" value="9"/>
</dbReference>
<reference evidence="3 4" key="2">
    <citation type="submission" date="2018-11" db="EMBL/GenBank/DDBJ databases">
        <authorList>
            <consortium name="Pathogen Informatics"/>
        </authorList>
    </citation>
    <scope>NUCLEOTIDE SEQUENCE [LARGE SCALE GENOMIC DNA]</scope>
</reference>
<proteinExistence type="predicted"/>
<organism evidence="5">
    <name type="scientific">Rodentolepis nana</name>
    <name type="common">Dwarf tapeworm</name>
    <name type="synonym">Hymenolepis nana</name>
    <dbReference type="NCBI Taxonomy" id="102285"/>
    <lineage>
        <taxon>Eukaryota</taxon>
        <taxon>Metazoa</taxon>
        <taxon>Spiralia</taxon>
        <taxon>Lophotrochozoa</taxon>
        <taxon>Platyhelminthes</taxon>
        <taxon>Cestoda</taxon>
        <taxon>Eucestoda</taxon>
        <taxon>Cyclophyllidea</taxon>
        <taxon>Hymenolepididae</taxon>
        <taxon>Rodentolepis</taxon>
    </lineage>
</organism>
<evidence type="ECO:0000313" key="3">
    <source>
        <dbReference type="EMBL" id="VDN97776.1"/>
    </source>
</evidence>
<dbReference type="CDD" id="cd00176">
    <property type="entry name" value="SPEC"/>
    <property type="match status" value="4"/>
</dbReference>
<dbReference type="EMBL" id="UZAE01000835">
    <property type="protein sequence ID" value="VDN97776.1"/>
    <property type="molecule type" value="Genomic_DNA"/>
</dbReference>
<dbReference type="SUPFAM" id="SSF46966">
    <property type="entry name" value="Spectrin repeat"/>
    <property type="match status" value="9"/>
</dbReference>
<dbReference type="Proteomes" id="UP000278807">
    <property type="component" value="Unassembled WGS sequence"/>
</dbReference>
<dbReference type="PANTHER" id="PTHR11915">
    <property type="entry name" value="SPECTRIN/FILAMIN RELATED CYTOSKELETAL PROTEIN"/>
    <property type="match status" value="1"/>
</dbReference>
<evidence type="ECO:0000256" key="1">
    <source>
        <dbReference type="ARBA" id="ARBA00022737"/>
    </source>
</evidence>
<dbReference type="Pfam" id="PF00435">
    <property type="entry name" value="Spectrin"/>
    <property type="match status" value="4"/>
</dbReference>
<dbReference type="STRING" id="102285.A0A0R3T4D6"/>
<name>A0A0R3T4D6_RODNA</name>
<evidence type="ECO:0000313" key="4">
    <source>
        <dbReference type="Proteomes" id="UP000278807"/>
    </source>
</evidence>
<feature type="coiled-coil region" evidence="2">
    <location>
        <begin position="845"/>
        <end position="872"/>
    </location>
</feature>
<accession>A0A0R3T4D6</accession>
<gene>
    <name evidence="3" type="ORF">HNAJ_LOCUS1917</name>
</gene>